<evidence type="ECO:0000313" key="3">
    <source>
        <dbReference type="EMBL" id="MFO3717278.1"/>
    </source>
</evidence>
<feature type="transmembrane region" description="Helical" evidence="1">
    <location>
        <begin position="36"/>
        <end position="58"/>
    </location>
</feature>
<keyword evidence="1" id="KW-0915">Sodium</keyword>
<keyword evidence="1" id="KW-0769">Symport</keyword>
<feature type="transmembrane region" description="Helical" evidence="1">
    <location>
        <begin position="70"/>
        <end position="88"/>
    </location>
</feature>
<dbReference type="InterPro" id="IPR004445">
    <property type="entry name" value="GltS"/>
</dbReference>
<dbReference type="Proteomes" id="UP001637993">
    <property type="component" value="Unassembled WGS sequence"/>
</dbReference>
<dbReference type="NCBIfam" id="TIGR00210">
    <property type="entry name" value="gltS"/>
    <property type="match status" value="1"/>
</dbReference>
<gene>
    <name evidence="3" type="primary">gltS</name>
    <name evidence="3" type="ORF">AB9Q04_02790</name>
</gene>
<dbReference type="PANTHER" id="PTHR36178">
    <property type="entry name" value="SLR0625 PROTEIN"/>
    <property type="match status" value="1"/>
</dbReference>
<keyword evidence="1" id="KW-0813">Transport</keyword>
<keyword evidence="4" id="KW-1185">Reference proteome</keyword>
<comment type="caution">
    <text evidence="3">The sequence shown here is derived from an EMBL/GenBank/DDBJ whole genome shotgun (WGS) entry which is preliminary data.</text>
</comment>
<feature type="transmembrane region" description="Helical" evidence="1">
    <location>
        <begin position="242"/>
        <end position="259"/>
    </location>
</feature>
<keyword evidence="1" id="KW-0812">Transmembrane</keyword>
<comment type="similarity">
    <text evidence="1">Belongs to the glutamate:Na(+) symporter (ESS) (TC 2.A.27) family.</text>
</comment>
<keyword evidence="1" id="KW-0029">Amino-acid transport</keyword>
<keyword evidence="1" id="KW-1133">Transmembrane helix</keyword>
<accession>A0ABW9MZP0</accession>
<keyword evidence="1" id="KW-0406">Ion transport</keyword>
<dbReference type="RefSeq" id="WP_410023859.1">
    <property type="nucleotide sequence ID" value="NZ_JBGMEG010000003.1"/>
</dbReference>
<protein>
    <recommendedName>
        <fullName evidence="1 2">Sodium/glutamate symporter</fullName>
    </recommendedName>
</protein>
<feature type="transmembrane region" description="Helical" evidence="1">
    <location>
        <begin position="329"/>
        <end position="346"/>
    </location>
</feature>
<proteinExistence type="inferred from homology"/>
<evidence type="ECO:0000313" key="4">
    <source>
        <dbReference type="Proteomes" id="UP001637993"/>
    </source>
</evidence>
<keyword evidence="1" id="KW-1003">Cell membrane</keyword>
<feature type="transmembrane region" description="Helical" evidence="1">
    <location>
        <begin position="214"/>
        <end position="236"/>
    </location>
</feature>
<keyword evidence="1" id="KW-0739">Sodium transport</keyword>
<keyword evidence="1" id="KW-0472">Membrane</keyword>
<feature type="transmembrane region" description="Helical" evidence="1">
    <location>
        <begin position="296"/>
        <end position="317"/>
    </location>
</feature>
<evidence type="ECO:0000256" key="2">
    <source>
        <dbReference type="NCBIfam" id="TIGR00210"/>
    </source>
</evidence>
<sequence length="394" mass="42229">MELELDMLQTLSVAVIVYLLGVFIRNKISLFRKYFIPAPVIGGIIFSVLSLIFTKYLNFTISLDTTLQDFFMNIFFTTVGFTVSVKILKQSGKQGLVLGIIAVILLVFQNLIGVGLTKVFNIHPQLGVAMGSTAMSGGVGSAVAFGPTFEANGALNATTIGTAAATFGLLMGSLVGGPVAKRLIDKYQLKSAYTNKEIKNDDVNKEIVTDNVKIFNSAISILIAAGIGTVVGKILNMTGVTFPYYVGCLFGGAIVRNLSDINLFEIRMKEIDMIGSVSLNLFLSLALMSLDLQALVSLALPMIVILLSQTIFMMLYASFVTFKAMGKDYEAAVMVAGHCGVGLGQTPNAIANMSAIINQNGPAPNAWFVLPVITVVLINLANPLIITFFINMFS</sequence>
<dbReference type="Pfam" id="PF03616">
    <property type="entry name" value="Glt_symporter"/>
    <property type="match status" value="1"/>
</dbReference>
<name>A0ABW9MZP0_9FIRM</name>
<dbReference type="HAMAP" id="MF_02062">
    <property type="entry name" value="GltS"/>
    <property type="match status" value="1"/>
</dbReference>
<dbReference type="PANTHER" id="PTHR36178:SF1">
    <property type="entry name" value="SODIUM_GLUTAMATE SYMPORTER"/>
    <property type="match status" value="1"/>
</dbReference>
<reference evidence="3 4" key="1">
    <citation type="journal article" date="2025" name="Anaerobe">
        <title>Description of Anaerococcus kampingiae sp. nov., Anaerococcus groningensis sp. nov., Anaerococcus martiniensis sp. nov., and Anaerococcus cruorum sp. nov., isolated from human clinical specimens.</title>
        <authorList>
            <person name="Boiten K.E."/>
            <person name="Meijer J."/>
            <person name="van Wezel E.M."/>
            <person name="Veloo A.C.M."/>
        </authorList>
    </citation>
    <scope>NUCLEOTIDE SEQUENCE [LARGE SCALE GENOMIC DNA]</scope>
    <source>
        <strain evidence="3 4">ENR1011</strain>
    </source>
</reference>
<feature type="transmembrane region" description="Helical" evidence="1">
    <location>
        <begin position="366"/>
        <end position="390"/>
    </location>
</feature>
<evidence type="ECO:0000256" key="1">
    <source>
        <dbReference type="HAMAP-Rule" id="MF_02062"/>
    </source>
</evidence>
<dbReference type="EMBL" id="JBGMEG010000003">
    <property type="protein sequence ID" value="MFO3717278.1"/>
    <property type="molecule type" value="Genomic_DNA"/>
</dbReference>
<feature type="transmembrane region" description="Helical" evidence="1">
    <location>
        <begin position="95"/>
        <end position="116"/>
    </location>
</feature>
<feature type="transmembrane region" description="Helical" evidence="1">
    <location>
        <begin position="6"/>
        <end position="24"/>
    </location>
</feature>
<feature type="transmembrane region" description="Helical" evidence="1">
    <location>
        <begin position="271"/>
        <end position="290"/>
    </location>
</feature>
<comment type="subcellular location">
    <subcellularLocation>
        <location evidence="1">Cell membrane</location>
        <topology evidence="1">Multi-pass membrane protein</topology>
    </subcellularLocation>
</comment>
<organism evidence="3 4">
    <name type="scientific">Anaerococcus groningensis</name>
    <dbReference type="NCBI Taxonomy" id="3115616"/>
    <lineage>
        <taxon>Bacteria</taxon>
        <taxon>Bacillati</taxon>
        <taxon>Bacillota</taxon>
        <taxon>Tissierellia</taxon>
        <taxon>Tissierellales</taxon>
        <taxon>Peptoniphilaceae</taxon>
        <taxon>Anaerococcus</taxon>
    </lineage>
</organism>
<comment type="function">
    <text evidence="1">Catalyzes the sodium-dependent transport of glutamate.</text>
</comment>
<feature type="transmembrane region" description="Helical" evidence="1">
    <location>
        <begin position="160"/>
        <end position="180"/>
    </location>
</feature>